<dbReference type="PROSITE" id="PS50837">
    <property type="entry name" value="NACHT"/>
    <property type="match status" value="1"/>
</dbReference>
<keyword evidence="1" id="KW-0677">Repeat</keyword>
<name>A0AAN8RH24_9PEZI</name>
<protein>
    <recommendedName>
        <fullName evidence="2">NACHT domain-containing protein</fullName>
    </recommendedName>
</protein>
<feature type="domain" description="NACHT" evidence="2">
    <location>
        <begin position="276"/>
        <end position="421"/>
    </location>
</feature>
<keyword evidence="4" id="KW-1185">Reference proteome</keyword>
<reference evidence="3 4" key="1">
    <citation type="submission" date="2019-10" db="EMBL/GenBank/DDBJ databases">
        <authorList>
            <person name="Palmer J.M."/>
        </authorList>
    </citation>
    <scope>NUCLEOTIDE SEQUENCE [LARGE SCALE GENOMIC DNA]</scope>
    <source>
        <strain evidence="3 4">TWF718</strain>
    </source>
</reference>
<dbReference type="InterPro" id="IPR056884">
    <property type="entry name" value="NPHP3-like_N"/>
</dbReference>
<sequence length="1297" mass="146328">MSAQSPTAVSQSPFDEAVRKFRDRLPVEQQLSFKTTTRTDVEVLAMKLQEAQEGRNSHKALGLLRPFIDGLSGYAKVIEVFAQTSEILCFVWIGAKWQTTIDKLLEALSEVGEKLLLFEKCSRLIVADPRFRDILVRVYSDILELLWTAIRVFGKKTRTYEQFLRIHSPVFDKKLGQVLSNLENDQKLIRDAVSITHFDEAMRLHSIAEQGFRDAAKDRVYSTLDRFRQELQPALLSTARLEAARAISKRNPGAGDWLKNHPDFIEWKSLPSRVDPVLFLYGIPGAGKTTLSSIIFNQLENELALSPGKYSLAHLALGFQPRQNNDCNTALKSLLYDQLAKYPDYAETILEVLGGEFAQKLSATEILQELLQEILHFHRPVFLFIDGVDELSNDAEIRKFLGIIENLLQNCADIRLFISCRREELIRTKARKLNSREINMTDVQNHQDISAFVLQQENFDFLVQENGYDIGTTTKYLNAIVDKADGMFLYAKLIISDLPDLLQGQNIESLINDLPTGLDQAYERSLQRIASLKKPLRKQAKRVLRFLLGGASPLRVSELQQAVLVEPAPSKRQFHVEQKCSLGLLCGSLVDIMNDDTVCLVHFSLKEYLLEKDNILGFRRTPIHRSIGVICCSYLDNLRVYAADNSSFQAFLKVGGLVFLSYACKNLIFHLREGTKNFNASEASDVKTKAFITILFNLSKTKPLKSDSGPVSPLSAWLGGGEPGIRIEELSYSQITKTIALFEQGGAAKAGDNATTASSILPAIEHNIVLLTQEFNACLQSFAASCDSTELHSIIRLYGPPFRCLEVKCAHFYEGFIQIAQKVQHIASHRRDFKCPIDTCPYYEIGFNSEDSLRRHDSSIHRRLTIQTSFEEKSPNKRASGAGLAPKPVQKFSQLIRMAKDALLEKDTATASDILDIIYHQFIVEKFNKERYMKFNRDLKDQLTLSSQGGALERIVWEGKRQFLKLETLIDYLLFYGDEKVLNGTWKTYVAGALDTKPECCISLAILGNNPSATGWVFSNLSSGLKHMNYALLAYEVPGESNGIKLVPLTHLLGVETRMLMFGSRSLDIWWFPNWVGNAEVKEVIRRYYPGYELPTNILFAALAGFREAVAHISRMEFIEGDEMERILARMVSCVSSSSQEQRNNIRNFCLDLKTKGAPFWKAKISGIIRSALPVSLQVEKSWTAEPFLEGLKFCLDLGVSPTDLKDTFAHFERLRSYMEVRSKDHSLGFVDTREVLGLIKSIMEMGICAVSSTKNGYVELGNSIADYFGPTIMLKSWDSQQGETIWVSVHKIGENY</sequence>
<dbReference type="InterPro" id="IPR007111">
    <property type="entry name" value="NACHT_NTPase"/>
</dbReference>
<dbReference type="InterPro" id="IPR054471">
    <property type="entry name" value="GPIID_WHD"/>
</dbReference>
<dbReference type="EMBL" id="JAVHNR010000005">
    <property type="protein sequence ID" value="KAK6342295.1"/>
    <property type="molecule type" value="Genomic_DNA"/>
</dbReference>
<evidence type="ECO:0000256" key="1">
    <source>
        <dbReference type="ARBA" id="ARBA00022737"/>
    </source>
</evidence>
<comment type="caution">
    <text evidence="3">The sequence shown here is derived from an EMBL/GenBank/DDBJ whole genome shotgun (WGS) entry which is preliminary data.</text>
</comment>
<evidence type="ECO:0000313" key="4">
    <source>
        <dbReference type="Proteomes" id="UP001313282"/>
    </source>
</evidence>
<dbReference type="Gene3D" id="3.40.50.300">
    <property type="entry name" value="P-loop containing nucleotide triphosphate hydrolases"/>
    <property type="match status" value="1"/>
</dbReference>
<gene>
    <name evidence="3" type="ORF">TWF718_007698</name>
</gene>
<organism evidence="3 4">
    <name type="scientific">Orbilia javanica</name>
    <dbReference type="NCBI Taxonomy" id="47235"/>
    <lineage>
        <taxon>Eukaryota</taxon>
        <taxon>Fungi</taxon>
        <taxon>Dikarya</taxon>
        <taxon>Ascomycota</taxon>
        <taxon>Pezizomycotina</taxon>
        <taxon>Orbiliomycetes</taxon>
        <taxon>Orbiliales</taxon>
        <taxon>Orbiliaceae</taxon>
        <taxon>Orbilia</taxon>
    </lineage>
</organism>
<dbReference type="SUPFAM" id="SSF52540">
    <property type="entry name" value="P-loop containing nucleoside triphosphate hydrolases"/>
    <property type="match status" value="1"/>
</dbReference>
<evidence type="ECO:0000313" key="3">
    <source>
        <dbReference type="EMBL" id="KAK6342295.1"/>
    </source>
</evidence>
<dbReference type="Pfam" id="PF22939">
    <property type="entry name" value="WHD_GPIID"/>
    <property type="match status" value="1"/>
</dbReference>
<proteinExistence type="predicted"/>
<dbReference type="InterPro" id="IPR027417">
    <property type="entry name" value="P-loop_NTPase"/>
</dbReference>
<dbReference type="Proteomes" id="UP001313282">
    <property type="component" value="Unassembled WGS sequence"/>
</dbReference>
<dbReference type="PANTHER" id="PTHR10039">
    <property type="entry name" value="AMELOGENIN"/>
    <property type="match status" value="1"/>
</dbReference>
<evidence type="ECO:0000259" key="2">
    <source>
        <dbReference type="PROSITE" id="PS50837"/>
    </source>
</evidence>
<accession>A0AAN8RH24</accession>
<dbReference type="Pfam" id="PF24883">
    <property type="entry name" value="NPHP3_N"/>
    <property type="match status" value="1"/>
</dbReference>